<dbReference type="OrthoDB" id="5168853at2"/>
<accession>A0A1J4N4X0</accession>
<dbReference type="RefSeq" id="WP_045549839.1">
    <property type="nucleotide sequence ID" value="NZ_JZDQ02000014.1"/>
</dbReference>
<proteinExistence type="predicted"/>
<gene>
    <name evidence="1" type="ORF">UG56_011490</name>
</gene>
<dbReference type="InterPro" id="IPR051209">
    <property type="entry name" value="FAD-bind_Monooxygenase_sf"/>
</dbReference>
<keyword evidence="2" id="KW-1185">Reference proteome</keyword>
<name>A0A1J4N4X0_9ACTN</name>
<dbReference type="AlphaFoldDB" id="A0A1J4N4X0"/>
<organism evidence="1 2">
    <name type="scientific">Nocardioides luteus</name>
    <dbReference type="NCBI Taxonomy" id="1844"/>
    <lineage>
        <taxon>Bacteria</taxon>
        <taxon>Bacillati</taxon>
        <taxon>Actinomycetota</taxon>
        <taxon>Actinomycetes</taxon>
        <taxon>Propionibacteriales</taxon>
        <taxon>Nocardioidaceae</taxon>
        <taxon>Nocardioides</taxon>
    </lineage>
</organism>
<reference evidence="1" key="1">
    <citation type="submission" date="2016-10" db="EMBL/GenBank/DDBJ databases">
        <title>Draft Genome Sequence of Nocardioides luteus Strain BAFB, an Alkane-Degrading Bacterium Isolated from JP-7 Polluted Soil.</title>
        <authorList>
            <person name="Brown L."/>
            <person name="Ruiz O.N."/>
            <person name="Gunasekera T."/>
        </authorList>
    </citation>
    <scope>NUCLEOTIDE SEQUENCE [LARGE SCALE GENOMIC DNA]</scope>
    <source>
        <strain evidence="1">BAFB</strain>
    </source>
</reference>
<dbReference type="SUPFAM" id="SSF51905">
    <property type="entry name" value="FAD/NAD(P)-binding domain"/>
    <property type="match status" value="2"/>
</dbReference>
<dbReference type="Pfam" id="PF13738">
    <property type="entry name" value="Pyr_redox_3"/>
    <property type="match status" value="1"/>
</dbReference>
<evidence type="ECO:0000313" key="1">
    <source>
        <dbReference type="EMBL" id="OIJ26588.1"/>
    </source>
</evidence>
<dbReference type="EMBL" id="JZDQ02000014">
    <property type="protein sequence ID" value="OIJ26588.1"/>
    <property type="molecule type" value="Genomic_DNA"/>
</dbReference>
<dbReference type="InterPro" id="IPR036188">
    <property type="entry name" value="FAD/NAD-bd_sf"/>
</dbReference>
<keyword evidence="1" id="KW-0560">Oxidoreductase</keyword>
<dbReference type="PRINTS" id="PR00469">
    <property type="entry name" value="PNDRDTASEII"/>
</dbReference>
<protein>
    <submittedName>
        <fullName evidence="1">Cyclohexanone monooxygenase</fullName>
    </submittedName>
</protein>
<dbReference type="PRINTS" id="PR00368">
    <property type="entry name" value="FADPNR"/>
</dbReference>
<dbReference type="Proteomes" id="UP000033772">
    <property type="component" value="Unassembled WGS sequence"/>
</dbReference>
<comment type="caution">
    <text evidence="1">The sequence shown here is derived from an EMBL/GenBank/DDBJ whole genome shotgun (WGS) entry which is preliminary data.</text>
</comment>
<keyword evidence="1" id="KW-0503">Monooxygenase</keyword>
<evidence type="ECO:0000313" key="2">
    <source>
        <dbReference type="Proteomes" id="UP000033772"/>
    </source>
</evidence>
<dbReference type="PANTHER" id="PTHR42877:SF4">
    <property type="entry name" value="FAD_NAD(P)-BINDING DOMAIN-CONTAINING PROTEIN-RELATED"/>
    <property type="match status" value="1"/>
</dbReference>
<dbReference type="PANTHER" id="PTHR42877">
    <property type="entry name" value="L-ORNITHINE N(5)-MONOOXYGENASE-RELATED"/>
    <property type="match status" value="1"/>
</dbReference>
<sequence>MSTHHEVVVIGAGISGIAAAIKLREAGVEDVVILEKADTYGGTWRANTYPGCACDVPSNLYSFSFAPNSDWSRVYGNQPEILAYIDGVARDRGLEEITRFGVEVLGASWDAEVSGWHLDTSDGEITARFLIAAAGPWNEPNIPDLPGLADFPGEVWHSARWNHDVDLDGKRVAVIGTGASAVQFVPQIQKQVDALHLFQRTAHWVLPKVDHPVPDAEKWVKRHVPFFEKALGAIEYAAMETVGLAFHRPKPLMHGLQKIGEAYLRAAVRDRELRAKLTPDYLLGCKRILFSNNYLQSLTKPNVEVHATGVERVEGTSVVGSDGSTAEVDAIILGTGFHILDMPVADLIRGDDGRTLAEHWAGSPEAYQGTSVAGFPNAFVVLGPSLGTGHGSAFAVAESQVAMITDAITTARSQGWTRLDVSARAQAAYVEEVQAALTGTAYSGASCHSYFIDANGRNSFSWPWSTGELVRRISRFQPTDFEITADETVEVSA</sequence>
<dbReference type="GO" id="GO:0004497">
    <property type="term" value="F:monooxygenase activity"/>
    <property type="evidence" value="ECO:0007669"/>
    <property type="project" value="UniProtKB-KW"/>
</dbReference>
<dbReference type="Gene3D" id="3.50.50.60">
    <property type="entry name" value="FAD/NAD(P)-binding domain"/>
    <property type="match status" value="3"/>
</dbReference>
<dbReference type="STRING" id="1844.UG56_011490"/>